<keyword evidence="3" id="KW-1185">Reference proteome</keyword>
<gene>
    <name evidence="2" type="ORF">CSSPJE1EN2_LOCUS7892</name>
</gene>
<reference evidence="2" key="1">
    <citation type="submission" date="2024-03" db="EMBL/GenBank/DDBJ databases">
        <authorList>
            <consortium name="ELIXIR-Norway"/>
            <consortium name="Elixir Norway"/>
        </authorList>
    </citation>
    <scope>NUCLEOTIDE SEQUENCE</scope>
</reference>
<evidence type="ECO:0000256" key="1">
    <source>
        <dbReference type="SAM" id="Coils"/>
    </source>
</evidence>
<protein>
    <submittedName>
        <fullName evidence="2">Uncharacterized protein</fullName>
    </submittedName>
</protein>
<feature type="coiled-coil region" evidence="1">
    <location>
        <begin position="76"/>
        <end position="103"/>
    </location>
</feature>
<name>A0ABP1AQT7_9BRYO</name>
<keyword evidence="1" id="KW-0175">Coiled coil</keyword>
<dbReference type="EMBL" id="OZ023715">
    <property type="protein sequence ID" value="CAK9864897.1"/>
    <property type="molecule type" value="Genomic_DNA"/>
</dbReference>
<sequence length="160" mass="18093">MAAPFYCNHSAQSNCTSCTDEAISFAVINNVCFLAPEPLVRLRCSSKKCTHIKARHSDTEDVMEGKLPNLFGNLVRIKISKEKERFRNDAEQLQKHARRIERDTRERACGALATAGRPTYTRCPFFLLDRSVAVYVAAVILTDFNKFSKDGEEMLANIFL</sequence>
<accession>A0ABP1AQT7</accession>
<evidence type="ECO:0000313" key="3">
    <source>
        <dbReference type="Proteomes" id="UP001497522"/>
    </source>
</evidence>
<evidence type="ECO:0000313" key="2">
    <source>
        <dbReference type="EMBL" id="CAK9864897.1"/>
    </source>
</evidence>
<dbReference type="Proteomes" id="UP001497522">
    <property type="component" value="Chromosome 14"/>
</dbReference>
<organism evidence="2 3">
    <name type="scientific">Sphagnum jensenii</name>
    <dbReference type="NCBI Taxonomy" id="128206"/>
    <lineage>
        <taxon>Eukaryota</taxon>
        <taxon>Viridiplantae</taxon>
        <taxon>Streptophyta</taxon>
        <taxon>Embryophyta</taxon>
        <taxon>Bryophyta</taxon>
        <taxon>Sphagnophytina</taxon>
        <taxon>Sphagnopsida</taxon>
        <taxon>Sphagnales</taxon>
        <taxon>Sphagnaceae</taxon>
        <taxon>Sphagnum</taxon>
    </lineage>
</organism>
<proteinExistence type="predicted"/>